<protein>
    <submittedName>
        <fullName evidence="2">Uncharacterized protein</fullName>
    </submittedName>
</protein>
<proteinExistence type="predicted"/>
<evidence type="ECO:0000256" key="1">
    <source>
        <dbReference type="SAM" id="Phobius"/>
    </source>
</evidence>
<keyword evidence="1" id="KW-1133">Transmembrane helix</keyword>
<evidence type="ECO:0000313" key="3">
    <source>
        <dbReference type="Proteomes" id="UP000509722"/>
    </source>
</evidence>
<feature type="transmembrane region" description="Helical" evidence="1">
    <location>
        <begin position="37"/>
        <end position="64"/>
    </location>
</feature>
<keyword evidence="1" id="KW-0472">Membrane</keyword>
<dbReference type="EMBL" id="CP053832">
    <property type="protein sequence ID" value="QKF84436.1"/>
    <property type="molecule type" value="Genomic_DNA"/>
</dbReference>
<organism evidence="2 3">
    <name type="scientific">Campylobacter ureolyticus</name>
    <dbReference type="NCBI Taxonomy" id="827"/>
    <lineage>
        <taxon>Bacteria</taxon>
        <taxon>Pseudomonadati</taxon>
        <taxon>Campylobacterota</taxon>
        <taxon>Epsilonproteobacteria</taxon>
        <taxon>Campylobacterales</taxon>
        <taxon>Campylobacteraceae</taxon>
        <taxon>Campylobacter</taxon>
    </lineage>
</organism>
<accession>A0AAE7EA20</accession>
<reference evidence="2 3" key="1">
    <citation type="submission" date="2020-05" db="EMBL/GenBank/DDBJ databases">
        <title>Complete genome sequencing of Campylobacter and Arcobacter type strains.</title>
        <authorList>
            <person name="Miller W.G."/>
            <person name="Yee E."/>
        </authorList>
    </citation>
    <scope>NUCLEOTIDE SEQUENCE [LARGE SCALE GENOMIC DNA]</scope>
    <source>
        <strain evidence="2 3">LMG 6451</strain>
    </source>
</reference>
<dbReference type="AlphaFoldDB" id="A0AAE7EA20"/>
<feature type="transmembrane region" description="Helical" evidence="1">
    <location>
        <begin position="165"/>
        <end position="185"/>
    </location>
</feature>
<name>A0AAE7EA20_9BACT</name>
<gene>
    <name evidence="2" type="ORF">CURT_0953</name>
</gene>
<keyword evidence="1" id="KW-0812">Transmembrane</keyword>
<sequence length="198" mass="23936">MFFYSLYSKFKYWWINNYIYLIFYYRPMFGKSSIFKILLYFTTTMITILSISFIVVSMEAILMYNPKPIEKLNKKTGIIQDYHFNLKNSRGYLYLKTFDNNLIKFTIRTDDKKIYEKLKSKKIIVYSSNNVFINYIQQIEDENKTIYKKYDYEAELNSIDVDIKIIKTAIFFIIISVILIFITNLKGPKPKNFKKYLH</sequence>
<dbReference type="Proteomes" id="UP000509722">
    <property type="component" value="Chromosome"/>
</dbReference>
<dbReference type="RefSeq" id="WP_154646919.1">
    <property type="nucleotide sequence ID" value="NZ_CP053832.1"/>
</dbReference>
<feature type="transmembrane region" description="Helical" evidence="1">
    <location>
        <begin position="6"/>
        <end position="25"/>
    </location>
</feature>
<evidence type="ECO:0000313" key="2">
    <source>
        <dbReference type="EMBL" id="QKF84436.1"/>
    </source>
</evidence>
<dbReference type="GeneID" id="77175854"/>